<dbReference type="PANTHER" id="PTHR43280:SF32">
    <property type="entry name" value="TRANSCRIPTIONAL REGULATORY PROTEIN"/>
    <property type="match status" value="1"/>
</dbReference>
<organism evidence="5 6">
    <name type="scientific">Terrimonas ginsenosidimutans</name>
    <dbReference type="NCBI Taxonomy" id="2908004"/>
    <lineage>
        <taxon>Bacteria</taxon>
        <taxon>Pseudomonadati</taxon>
        <taxon>Bacteroidota</taxon>
        <taxon>Chitinophagia</taxon>
        <taxon>Chitinophagales</taxon>
        <taxon>Chitinophagaceae</taxon>
        <taxon>Terrimonas</taxon>
    </lineage>
</organism>
<keyword evidence="6" id="KW-1185">Reference proteome</keyword>
<evidence type="ECO:0000313" key="5">
    <source>
        <dbReference type="EMBL" id="MCG2613494.1"/>
    </source>
</evidence>
<evidence type="ECO:0000256" key="3">
    <source>
        <dbReference type="ARBA" id="ARBA00023163"/>
    </source>
</evidence>
<protein>
    <submittedName>
        <fullName evidence="5">AraC family transcriptional regulator</fullName>
    </submittedName>
</protein>
<evidence type="ECO:0000259" key="4">
    <source>
        <dbReference type="PROSITE" id="PS01124"/>
    </source>
</evidence>
<dbReference type="PANTHER" id="PTHR43280">
    <property type="entry name" value="ARAC-FAMILY TRANSCRIPTIONAL REGULATOR"/>
    <property type="match status" value="1"/>
</dbReference>
<proteinExistence type="predicted"/>
<dbReference type="EMBL" id="JAKLTR010000002">
    <property type="protein sequence ID" value="MCG2613494.1"/>
    <property type="molecule type" value="Genomic_DNA"/>
</dbReference>
<keyword evidence="2" id="KW-0238">DNA-binding</keyword>
<sequence>MVYFNNPGHIKKFSIDILEDLHYITMSEGFLKENVHPDIFNGFSFLLCETTNPKIVSEEQFNEFEDIYRQLYKAFQSDSPYRNKLIGHLFVAILIKIKEYVWKDSVDIKEIGRTSEIVREFKILMEKHYRELSMGTLEKANRVQEYADQLFLHPNYLNSVIKNATGKSVGNWITEKTITEAKSLLRNSDIPLKEISYRLGFMEPQNFSTFFKKHTQRTPLMFRQGSL</sequence>
<dbReference type="SUPFAM" id="SSF46689">
    <property type="entry name" value="Homeodomain-like"/>
    <property type="match status" value="1"/>
</dbReference>
<comment type="caution">
    <text evidence="5">The sequence shown here is derived from an EMBL/GenBank/DDBJ whole genome shotgun (WGS) entry which is preliminary data.</text>
</comment>
<dbReference type="InterPro" id="IPR018060">
    <property type="entry name" value="HTH_AraC"/>
</dbReference>
<dbReference type="PROSITE" id="PS01124">
    <property type="entry name" value="HTH_ARAC_FAMILY_2"/>
    <property type="match status" value="1"/>
</dbReference>
<evidence type="ECO:0000313" key="6">
    <source>
        <dbReference type="Proteomes" id="UP001165367"/>
    </source>
</evidence>
<dbReference type="InterPro" id="IPR009057">
    <property type="entry name" value="Homeodomain-like_sf"/>
</dbReference>
<gene>
    <name evidence="5" type="ORF">LZZ85_04345</name>
</gene>
<reference evidence="5" key="1">
    <citation type="submission" date="2022-01" db="EMBL/GenBank/DDBJ databases">
        <authorList>
            <person name="Jo J.-H."/>
            <person name="Im W.-T."/>
        </authorList>
    </citation>
    <scope>NUCLEOTIDE SEQUENCE</scope>
    <source>
        <strain evidence="5">NA20</strain>
    </source>
</reference>
<evidence type="ECO:0000256" key="2">
    <source>
        <dbReference type="ARBA" id="ARBA00023125"/>
    </source>
</evidence>
<dbReference type="Pfam" id="PF12833">
    <property type="entry name" value="HTH_18"/>
    <property type="match status" value="1"/>
</dbReference>
<accession>A0ABS9KMG0</accession>
<dbReference type="SMART" id="SM00342">
    <property type="entry name" value="HTH_ARAC"/>
    <property type="match status" value="1"/>
</dbReference>
<dbReference type="Gene3D" id="1.10.10.60">
    <property type="entry name" value="Homeodomain-like"/>
    <property type="match status" value="2"/>
</dbReference>
<keyword evidence="3" id="KW-0804">Transcription</keyword>
<keyword evidence="1" id="KW-0805">Transcription regulation</keyword>
<dbReference type="RefSeq" id="WP_237868722.1">
    <property type="nucleotide sequence ID" value="NZ_JAKLTR010000002.1"/>
</dbReference>
<name>A0ABS9KMG0_9BACT</name>
<evidence type="ECO:0000256" key="1">
    <source>
        <dbReference type="ARBA" id="ARBA00023015"/>
    </source>
</evidence>
<dbReference type="Proteomes" id="UP001165367">
    <property type="component" value="Unassembled WGS sequence"/>
</dbReference>
<feature type="domain" description="HTH araC/xylS-type" evidence="4">
    <location>
        <begin position="127"/>
        <end position="225"/>
    </location>
</feature>